<gene>
    <name evidence="1" type="ORF">XELAEV_18031463mg</name>
</gene>
<protein>
    <submittedName>
        <fullName evidence="1">Uncharacterized protein</fullName>
    </submittedName>
</protein>
<dbReference type="OMA" id="TPYFWGR"/>
<organism evidence="1 2">
    <name type="scientific">Xenopus laevis</name>
    <name type="common">African clawed frog</name>
    <dbReference type="NCBI Taxonomy" id="8355"/>
    <lineage>
        <taxon>Eukaryota</taxon>
        <taxon>Metazoa</taxon>
        <taxon>Chordata</taxon>
        <taxon>Craniata</taxon>
        <taxon>Vertebrata</taxon>
        <taxon>Euteleostomi</taxon>
        <taxon>Amphibia</taxon>
        <taxon>Batrachia</taxon>
        <taxon>Anura</taxon>
        <taxon>Pipoidea</taxon>
        <taxon>Pipidae</taxon>
        <taxon>Xenopodinae</taxon>
        <taxon>Xenopus</taxon>
        <taxon>Xenopus</taxon>
    </lineage>
</organism>
<dbReference type="AlphaFoldDB" id="A0A974CMT8"/>
<dbReference type="Proteomes" id="UP000694892">
    <property type="component" value="Chromosome 6L"/>
</dbReference>
<evidence type="ECO:0000313" key="1">
    <source>
        <dbReference type="EMBL" id="OCT76268.1"/>
    </source>
</evidence>
<accession>A0A974CMT8</accession>
<evidence type="ECO:0000313" key="2">
    <source>
        <dbReference type="Proteomes" id="UP000694892"/>
    </source>
</evidence>
<proteinExistence type="predicted"/>
<sequence length="240" mass="27470">MSQPNPLMSTQADVFAYTELEAASIATLTKGSRDFLHTAHPEARSRNLERLSKRAVSLELHGCTLAEYYRLKRIPRGLRVHLQPTLFSDNLEYCRKFEGILNKCSLDIITLTIEYIQKELLTVAEQVSTLETQLAQTANQEELTNTKARLEESISRFRLETETRKREFLRDAEDYTSGRIYRWTPGRPHVTTPYFWGRRPQTQAPRGTRREGLQTAIRSSSGETAFVLSGVILSNVSVLY</sequence>
<reference evidence="2" key="1">
    <citation type="journal article" date="2016" name="Nature">
        <title>Genome evolution in the allotetraploid frog Xenopus laevis.</title>
        <authorList>
            <person name="Session A.M."/>
            <person name="Uno Y."/>
            <person name="Kwon T."/>
            <person name="Chapman J.A."/>
            <person name="Toyoda A."/>
            <person name="Takahashi S."/>
            <person name="Fukui A."/>
            <person name="Hikosaka A."/>
            <person name="Suzuki A."/>
            <person name="Kondo M."/>
            <person name="van Heeringen S.J."/>
            <person name="Quigley I."/>
            <person name="Heinz S."/>
            <person name="Ogino H."/>
            <person name="Ochi H."/>
            <person name="Hellsten U."/>
            <person name="Lyons J.B."/>
            <person name="Simakov O."/>
            <person name="Putnam N."/>
            <person name="Stites J."/>
            <person name="Kuroki Y."/>
            <person name="Tanaka T."/>
            <person name="Michiue T."/>
            <person name="Watanabe M."/>
            <person name="Bogdanovic O."/>
            <person name="Lister R."/>
            <person name="Georgiou G."/>
            <person name="Paranjpe S.S."/>
            <person name="van Kruijsbergen I."/>
            <person name="Shu S."/>
            <person name="Carlson J."/>
            <person name="Kinoshita T."/>
            <person name="Ohta Y."/>
            <person name="Mawaribuchi S."/>
            <person name="Jenkins J."/>
            <person name="Grimwood J."/>
            <person name="Schmutz J."/>
            <person name="Mitros T."/>
            <person name="Mozaffari S.V."/>
            <person name="Suzuki Y."/>
            <person name="Haramoto Y."/>
            <person name="Yamamoto T.S."/>
            <person name="Takagi C."/>
            <person name="Heald R."/>
            <person name="Miller K."/>
            <person name="Haudenschild C."/>
            <person name="Kitzman J."/>
            <person name="Nakayama T."/>
            <person name="Izutsu Y."/>
            <person name="Robert J."/>
            <person name="Fortriede J."/>
            <person name="Burns K."/>
            <person name="Lotay V."/>
            <person name="Karimi K."/>
            <person name="Yasuoka Y."/>
            <person name="Dichmann D.S."/>
            <person name="Flajnik M.F."/>
            <person name="Houston D.W."/>
            <person name="Shendure J."/>
            <person name="DuPasquier L."/>
            <person name="Vize P.D."/>
            <person name="Zorn A.M."/>
            <person name="Ito M."/>
            <person name="Marcotte E.M."/>
            <person name="Wallingford J.B."/>
            <person name="Ito Y."/>
            <person name="Asashima M."/>
            <person name="Ueno N."/>
            <person name="Matsuda Y."/>
            <person name="Veenstra G.J."/>
            <person name="Fujiyama A."/>
            <person name="Harland R.M."/>
            <person name="Taira M."/>
            <person name="Rokhsar D.S."/>
        </authorList>
    </citation>
    <scope>NUCLEOTIDE SEQUENCE [LARGE SCALE GENOMIC DNA]</scope>
    <source>
        <strain evidence="2">J</strain>
    </source>
</reference>
<dbReference type="EMBL" id="CM004476">
    <property type="protein sequence ID" value="OCT76268.1"/>
    <property type="molecule type" value="Genomic_DNA"/>
</dbReference>
<name>A0A974CMT8_XENLA</name>